<organism evidence="1 2">
    <name type="scientific">Cricetulus griseus</name>
    <name type="common">Chinese hamster</name>
    <name type="synonym">Cricetulus barabensis griseus</name>
    <dbReference type="NCBI Taxonomy" id="10029"/>
    <lineage>
        <taxon>Eukaryota</taxon>
        <taxon>Metazoa</taxon>
        <taxon>Chordata</taxon>
        <taxon>Craniata</taxon>
        <taxon>Vertebrata</taxon>
        <taxon>Euteleostomi</taxon>
        <taxon>Mammalia</taxon>
        <taxon>Eutheria</taxon>
        <taxon>Euarchontoglires</taxon>
        <taxon>Glires</taxon>
        <taxon>Rodentia</taxon>
        <taxon>Myomorpha</taxon>
        <taxon>Muroidea</taxon>
        <taxon>Cricetidae</taxon>
        <taxon>Cricetinae</taxon>
        <taxon>Cricetulus</taxon>
    </lineage>
</organism>
<proteinExistence type="predicted"/>
<dbReference type="Proteomes" id="UP000001075">
    <property type="component" value="Unassembled WGS sequence"/>
</dbReference>
<accession>G3IG32</accession>
<protein>
    <submittedName>
        <fullName evidence="1">Uncharacterized protein</fullName>
    </submittedName>
</protein>
<evidence type="ECO:0000313" key="2">
    <source>
        <dbReference type="Proteomes" id="UP000001075"/>
    </source>
</evidence>
<name>G3IG32_CRIGR</name>
<dbReference type="EMBL" id="JH002496">
    <property type="protein sequence ID" value="EGW10898.1"/>
    <property type="molecule type" value="Genomic_DNA"/>
</dbReference>
<gene>
    <name evidence="1" type="ORF">I79_022709</name>
</gene>
<evidence type="ECO:0000313" key="1">
    <source>
        <dbReference type="EMBL" id="EGW10898.1"/>
    </source>
</evidence>
<dbReference type="AlphaFoldDB" id="G3IG32"/>
<reference evidence="2" key="1">
    <citation type="journal article" date="2011" name="Nat. Biotechnol.">
        <title>The genomic sequence of the Chinese hamster ovary (CHO)-K1 cell line.</title>
        <authorList>
            <person name="Xu X."/>
            <person name="Nagarajan H."/>
            <person name="Lewis N.E."/>
            <person name="Pan S."/>
            <person name="Cai Z."/>
            <person name="Liu X."/>
            <person name="Chen W."/>
            <person name="Xie M."/>
            <person name="Wang W."/>
            <person name="Hammond S."/>
            <person name="Andersen M.R."/>
            <person name="Neff N."/>
            <person name="Passarelli B."/>
            <person name="Koh W."/>
            <person name="Fan H.C."/>
            <person name="Wang J."/>
            <person name="Gui Y."/>
            <person name="Lee K.H."/>
            <person name="Betenbaugh M.J."/>
            <person name="Quake S.R."/>
            <person name="Famili I."/>
            <person name="Palsson B.O."/>
            <person name="Wang J."/>
        </authorList>
    </citation>
    <scope>NUCLEOTIDE SEQUENCE [LARGE SCALE GENOMIC DNA]</scope>
    <source>
        <strain evidence="2">CHO K1 cell line</strain>
    </source>
</reference>
<dbReference type="InParanoid" id="G3IG32"/>
<sequence>MLASLNSQHSLRPAVGLNTLKPQHNLLCSFSLFSENRLSLPTIATLFRIITLLSLGI</sequence>